<evidence type="ECO:0000256" key="1">
    <source>
        <dbReference type="ARBA" id="ARBA00006734"/>
    </source>
</evidence>
<dbReference type="GO" id="GO:0097354">
    <property type="term" value="P:prenylation"/>
    <property type="evidence" value="ECO:0007669"/>
    <property type="project" value="UniProtKB-UniRule"/>
</dbReference>
<gene>
    <name evidence="11" type="primary">LOC100907518</name>
</gene>
<protein>
    <recommendedName>
        <fullName evidence="3 9">Geranylgeranyl transferase type-2 subunit alpha</fullName>
        <ecNumber evidence="2 9">2.5.1.60</ecNumber>
    </recommendedName>
    <alternativeName>
        <fullName evidence="7 9">Geranylgeranyl transferase type II subunit alpha</fullName>
    </alternativeName>
</protein>
<dbReference type="AlphaFoldDB" id="A0AAJ7L635"/>
<reference evidence="11" key="1">
    <citation type="submission" date="2025-08" db="UniProtKB">
        <authorList>
            <consortium name="RefSeq"/>
        </authorList>
    </citation>
    <scope>IDENTIFICATION</scope>
</reference>
<name>A0AAJ7L635_9ACAR</name>
<dbReference type="SUPFAM" id="SSF48439">
    <property type="entry name" value="Protein prenylyltransferase"/>
    <property type="match status" value="1"/>
</dbReference>
<dbReference type="CTD" id="5875"/>
<evidence type="ECO:0000256" key="7">
    <source>
        <dbReference type="ARBA" id="ARBA00031267"/>
    </source>
</evidence>
<evidence type="ECO:0000256" key="2">
    <source>
        <dbReference type="ARBA" id="ARBA00012656"/>
    </source>
</evidence>
<accession>A0AAJ7L635</accession>
<evidence type="ECO:0000256" key="8">
    <source>
        <dbReference type="ARBA" id="ARBA00047658"/>
    </source>
</evidence>
<dbReference type="Proteomes" id="UP000694867">
    <property type="component" value="Unplaced"/>
</dbReference>
<dbReference type="PROSITE" id="PS51147">
    <property type="entry name" value="PFTA"/>
    <property type="match status" value="5"/>
</dbReference>
<evidence type="ECO:0000256" key="5">
    <source>
        <dbReference type="ARBA" id="ARBA00022679"/>
    </source>
</evidence>
<dbReference type="Gene3D" id="1.25.40.120">
    <property type="entry name" value="Protein prenylyltransferase"/>
    <property type="match status" value="1"/>
</dbReference>
<sequence length="500" mass="57942">MTSYMSNPERFSYQHGRVKVKTTAQQAEEKRLEREKKKAAYLAATGLIYKKRTAGELDDELLNYTAGILMNNPDDSTLWNIRREIFLKMKADGIDTDGRTKDELSLTQQTLMKNPKSYGSWFHRGWTNENLPDSPDWKKELELSERFLEKDDRNFHCWDYRRFLVAKNSVSDAEELEFSRKRINSNFSNYSSWHYRSKLLPKLTPGRDGVSIEKKQLEAEFKLVLNAAFTDPQDQSAWMYHRWLLGKEEPKGALMLLKWYPKERSVLAVFDKALTENTLPVEAPEGQVLEGPKWEKVGGLPAAWVWRYQYGDLGEPESIVVGSTKLCLSCTEYRSDLGAETPESLLERRANLQWQLESTEQIIEMEPDSKWPLLTSVVLLHAMKPDPCHLRKYRVLDKLKEVDPYRKNYYDDLKSKLLIEDHLKPNTLEVDLSSLGLTSLHGCHLMATAEKLDLSNNQLTLEKLRHLRNCARLKSLIVTGNAVTKDDVFDFLPSHVHIER</sequence>
<evidence type="ECO:0000256" key="3">
    <source>
        <dbReference type="ARBA" id="ARBA00014772"/>
    </source>
</evidence>
<keyword evidence="4 9" id="KW-0637">Prenyltransferase</keyword>
<dbReference type="PANTHER" id="PTHR11129:SF2">
    <property type="entry name" value="GERANYLGERANYL TRANSFERASE TYPE-2 SUBUNIT ALPHA"/>
    <property type="match status" value="1"/>
</dbReference>
<evidence type="ECO:0000313" key="11">
    <source>
        <dbReference type="RefSeq" id="XP_018495195.1"/>
    </source>
</evidence>
<dbReference type="GO" id="GO:0004663">
    <property type="term" value="F:Rab geranylgeranyltransferase activity"/>
    <property type="evidence" value="ECO:0007669"/>
    <property type="project" value="UniProtKB-UniRule"/>
</dbReference>
<comment type="catalytic activity">
    <reaction evidence="8 9">
        <text>geranylgeranyl diphosphate + L-cysteinyl-[protein] = S-geranylgeranyl-L-cysteinyl-[protein] + diphosphate</text>
        <dbReference type="Rhea" id="RHEA:21240"/>
        <dbReference type="Rhea" id="RHEA-COMP:10131"/>
        <dbReference type="Rhea" id="RHEA-COMP:11537"/>
        <dbReference type="ChEBI" id="CHEBI:29950"/>
        <dbReference type="ChEBI" id="CHEBI:33019"/>
        <dbReference type="ChEBI" id="CHEBI:57533"/>
        <dbReference type="ChEBI" id="CHEBI:86021"/>
        <dbReference type="EC" id="2.5.1.60"/>
    </reaction>
</comment>
<organism evidence="10 11">
    <name type="scientific">Galendromus occidentalis</name>
    <name type="common">western predatory mite</name>
    <dbReference type="NCBI Taxonomy" id="34638"/>
    <lineage>
        <taxon>Eukaryota</taxon>
        <taxon>Metazoa</taxon>
        <taxon>Ecdysozoa</taxon>
        <taxon>Arthropoda</taxon>
        <taxon>Chelicerata</taxon>
        <taxon>Arachnida</taxon>
        <taxon>Acari</taxon>
        <taxon>Parasitiformes</taxon>
        <taxon>Mesostigmata</taxon>
        <taxon>Gamasina</taxon>
        <taxon>Phytoseioidea</taxon>
        <taxon>Phytoseiidae</taxon>
        <taxon>Typhlodrominae</taxon>
        <taxon>Galendromus</taxon>
    </lineage>
</organism>
<dbReference type="InterPro" id="IPR032675">
    <property type="entry name" value="LRR_dom_sf"/>
</dbReference>
<dbReference type="Pfam" id="PF01239">
    <property type="entry name" value="PPTA"/>
    <property type="match status" value="4"/>
</dbReference>
<dbReference type="Gene3D" id="2.60.40.1130">
    <property type="entry name" value="Rab geranylgeranyltransferase alpha-subunit, insert domain"/>
    <property type="match status" value="1"/>
</dbReference>
<dbReference type="InterPro" id="IPR002088">
    <property type="entry name" value="Prenyl_trans_a"/>
</dbReference>
<keyword evidence="5 9" id="KW-0808">Transferase</keyword>
<proteinExistence type="inferred from homology"/>
<dbReference type="KEGG" id="goe:100907518"/>
<comment type="similarity">
    <text evidence="1 9">Belongs to the protein prenyltransferase subunit alpha family.</text>
</comment>
<dbReference type="Gene3D" id="3.80.10.10">
    <property type="entry name" value="Ribonuclease Inhibitor"/>
    <property type="match status" value="1"/>
</dbReference>
<keyword evidence="10" id="KW-1185">Reference proteome</keyword>
<evidence type="ECO:0000256" key="9">
    <source>
        <dbReference type="RuleBase" id="RU367120"/>
    </source>
</evidence>
<dbReference type="FunFam" id="1.25.40.120:FF:000035">
    <property type="entry name" value="Geranylgeranyl transferase type-2 subunit alpha"/>
    <property type="match status" value="1"/>
</dbReference>
<dbReference type="GO" id="GO:0005968">
    <property type="term" value="C:Rab-protein geranylgeranyltransferase complex"/>
    <property type="evidence" value="ECO:0007669"/>
    <property type="project" value="TreeGrafter"/>
</dbReference>
<evidence type="ECO:0000256" key="6">
    <source>
        <dbReference type="ARBA" id="ARBA00022737"/>
    </source>
</evidence>
<dbReference type="EC" id="2.5.1.60" evidence="2 9"/>
<dbReference type="RefSeq" id="XP_018495195.1">
    <property type="nucleotide sequence ID" value="XM_018639679.1"/>
</dbReference>
<evidence type="ECO:0000256" key="4">
    <source>
        <dbReference type="ARBA" id="ARBA00022602"/>
    </source>
</evidence>
<dbReference type="PANTHER" id="PTHR11129">
    <property type="entry name" value="PROTEIN FARNESYLTRANSFERASE ALPHA SUBUNIT/RAB GERANYLGERANYL TRANSFERASE ALPHA SUBUNIT"/>
    <property type="match status" value="1"/>
</dbReference>
<evidence type="ECO:0000313" key="10">
    <source>
        <dbReference type="Proteomes" id="UP000694867"/>
    </source>
</evidence>
<dbReference type="GeneID" id="100907518"/>
<dbReference type="SUPFAM" id="SSF52058">
    <property type="entry name" value="L domain-like"/>
    <property type="match status" value="1"/>
</dbReference>
<keyword evidence="6" id="KW-0677">Repeat</keyword>
<comment type="function">
    <text evidence="9">Catalyzes the transfer of a geranyl-geranyl moiety from geranyl-geranyl pyrophosphate to cysteines occuring in specific C-terminal amino acid sequences.</text>
</comment>